<accession>A0A0C9X9J0</accession>
<dbReference type="AlphaFoldDB" id="A0A0C9X9J0"/>
<reference evidence="3" key="2">
    <citation type="submission" date="2015-01" db="EMBL/GenBank/DDBJ databases">
        <title>Evolutionary Origins and Diversification of the Mycorrhizal Mutualists.</title>
        <authorList>
            <consortium name="DOE Joint Genome Institute"/>
            <consortium name="Mycorrhizal Genomics Consortium"/>
            <person name="Kohler A."/>
            <person name="Kuo A."/>
            <person name="Nagy L.G."/>
            <person name="Floudas D."/>
            <person name="Copeland A."/>
            <person name="Barry K.W."/>
            <person name="Cichocki N."/>
            <person name="Veneault-Fourrey C."/>
            <person name="LaButti K."/>
            <person name="Lindquist E.A."/>
            <person name="Lipzen A."/>
            <person name="Lundell T."/>
            <person name="Morin E."/>
            <person name="Murat C."/>
            <person name="Riley R."/>
            <person name="Ohm R."/>
            <person name="Sun H."/>
            <person name="Tunlid A."/>
            <person name="Henrissat B."/>
            <person name="Grigoriev I.V."/>
            <person name="Hibbett D.S."/>
            <person name="Martin F."/>
        </authorList>
    </citation>
    <scope>NUCLEOTIDE SEQUENCE [LARGE SCALE GENOMIC DNA]</scope>
    <source>
        <strain evidence="3">LaAM-08-1</strain>
    </source>
</reference>
<feature type="compositionally biased region" description="Polar residues" evidence="1">
    <location>
        <begin position="91"/>
        <end position="116"/>
    </location>
</feature>
<name>A0A0C9X9J0_9AGAR</name>
<dbReference type="HOGENOM" id="CLU_1835464_0_0_1"/>
<evidence type="ECO:0000256" key="1">
    <source>
        <dbReference type="SAM" id="MobiDB-lite"/>
    </source>
</evidence>
<dbReference type="EMBL" id="KN838677">
    <property type="protein sequence ID" value="KIJ98063.1"/>
    <property type="molecule type" value="Genomic_DNA"/>
</dbReference>
<organism evidence="2 3">
    <name type="scientific">Laccaria amethystina LaAM-08-1</name>
    <dbReference type="NCBI Taxonomy" id="1095629"/>
    <lineage>
        <taxon>Eukaryota</taxon>
        <taxon>Fungi</taxon>
        <taxon>Dikarya</taxon>
        <taxon>Basidiomycota</taxon>
        <taxon>Agaricomycotina</taxon>
        <taxon>Agaricomycetes</taxon>
        <taxon>Agaricomycetidae</taxon>
        <taxon>Agaricales</taxon>
        <taxon>Agaricineae</taxon>
        <taxon>Hydnangiaceae</taxon>
        <taxon>Laccaria</taxon>
    </lineage>
</organism>
<sequence length="140" mass="15475">MTMTATVVVPHKPHHQQTADVARQWSIWVCHINDNSQEDEQDPTAADFEDQAKKERGKGATGGQGNKGPAAARTTAQDPNHKDAALKTPPRSEQTAQPYPRTPQQGTMTTPLSTNGNDHRCRWPPPFTNVDRPRVMMTPT</sequence>
<feature type="region of interest" description="Disordered" evidence="1">
    <location>
        <begin position="34"/>
        <end position="140"/>
    </location>
</feature>
<proteinExistence type="predicted"/>
<evidence type="ECO:0000313" key="3">
    <source>
        <dbReference type="Proteomes" id="UP000054477"/>
    </source>
</evidence>
<evidence type="ECO:0000313" key="2">
    <source>
        <dbReference type="EMBL" id="KIJ98063.1"/>
    </source>
</evidence>
<dbReference type="Proteomes" id="UP000054477">
    <property type="component" value="Unassembled WGS sequence"/>
</dbReference>
<reference evidence="2 3" key="1">
    <citation type="submission" date="2014-04" db="EMBL/GenBank/DDBJ databases">
        <authorList>
            <consortium name="DOE Joint Genome Institute"/>
            <person name="Kuo A."/>
            <person name="Kohler A."/>
            <person name="Nagy L.G."/>
            <person name="Floudas D."/>
            <person name="Copeland A."/>
            <person name="Barry K.W."/>
            <person name="Cichocki N."/>
            <person name="Veneault-Fourrey C."/>
            <person name="LaButti K."/>
            <person name="Lindquist E.A."/>
            <person name="Lipzen A."/>
            <person name="Lundell T."/>
            <person name="Morin E."/>
            <person name="Murat C."/>
            <person name="Sun H."/>
            <person name="Tunlid A."/>
            <person name="Henrissat B."/>
            <person name="Grigoriev I.V."/>
            <person name="Hibbett D.S."/>
            <person name="Martin F."/>
            <person name="Nordberg H.P."/>
            <person name="Cantor M.N."/>
            <person name="Hua S.X."/>
        </authorList>
    </citation>
    <scope>NUCLEOTIDE SEQUENCE [LARGE SCALE GENOMIC DNA]</scope>
    <source>
        <strain evidence="2 3">LaAM-08-1</strain>
    </source>
</reference>
<gene>
    <name evidence="2" type="ORF">K443DRAFT_9430</name>
</gene>
<protein>
    <submittedName>
        <fullName evidence="2">Unplaced genomic scaffold K443scaffold_142, whole genome shotgun sequence</fullName>
    </submittedName>
</protein>
<keyword evidence="3" id="KW-1185">Reference proteome</keyword>